<evidence type="ECO:0000313" key="2">
    <source>
        <dbReference type="EMBL" id="AMP09954.1"/>
    </source>
</evidence>
<keyword evidence="1" id="KW-0472">Membrane</keyword>
<keyword evidence="3" id="KW-1185">Reference proteome</keyword>
<organism evidence="2 3">
    <name type="scientific">Collimonas arenae</name>
    <dbReference type="NCBI Taxonomy" id="279058"/>
    <lineage>
        <taxon>Bacteria</taxon>
        <taxon>Pseudomonadati</taxon>
        <taxon>Pseudomonadota</taxon>
        <taxon>Betaproteobacteria</taxon>
        <taxon>Burkholderiales</taxon>
        <taxon>Oxalobacteraceae</taxon>
        <taxon>Collimonas</taxon>
    </lineage>
</organism>
<dbReference type="EMBL" id="CP013235">
    <property type="protein sequence ID" value="AMP09954.1"/>
    <property type="molecule type" value="Genomic_DNA"/>
</dbReference>
<evidence type="ECO:0000313" key="3">
    <source>
        <dbReference type="Proteomes" id="UP000071778"/>
    </source>
</evidence>
<sequence length="56" mass="5715">MTPAGKRCGKIGLAARQPLAGVVIFAAHLAGFIITAATIVCLAAVMAALVRVFFTD</sequence>
<accession>A0A127PQN8</accession>
<proteinExistence type="predicted"/>
<gene>
    <name evidence="2" type="ORF">CAter282_2200</name>
</gene>
<protein>
    <submittedName>
        <fullName evidence="2">Putative membrane protein</fullName>
    </submittedName>
</protein>
<keyword evidence="1" id="KW-0812">Transmembrane</keyword>
<dbReference type="PATRIC" id="fig|279058.17.peg.2369"/>
<dbReference type="RefSeq" id="WP_164840432.1">
    <property type="nucleotide sequence ID" value="NZ_CP013233.1"/>
</dbReference>
<keyword evidence="1" id="KW-1133">Transmembrane helix</keyword>
<feature type="transmembrane region" description="Helical" evidence="1">
    <location>
        <begin position="21"/>
        <end position="54"/>
    </location>
</feature>
<dbReference type="Proteomes" id="UP000071778">
    <property type="component" value="Chromosome"/>
</dbReference>
<evidence type="ECO:0000256" key="1">
    <source>
        <dbReference type="SAM" id="Phobius"/>
    </source>
</evidence>
<name>A0A127PQN8_9BURK</name>
<reference evidence="2 3" key="1">
    <citation type="submission" date="2015-11" db="EMBL/GenBank/DDBJ databases">
        <title>Exploring the genomic traits of fungus-feeding bacterial genus Collimonas.</title>
        <authorList>
            <person name="Song C."/>
            <person name="Schmidt R."/>
            <person name="de Jager V."/>
            <person name="Krzyzanowska D."/>
            <person name="Jongedijk E."/>
            <person name="Cankar K."/>
            <person name="Beekwilder J."/>
            <person name="van Veen A."/>
            <person name="de Boer W."/>
            <person name="van Veen J.A."/>
            <person name="Garbeva P."/>
        </authorList>
    </citation>
    <scope>NUCLEOTIDE SEQUENCE [LARGE SCALE GENOMIC DNA]</scope>
    <source>
        <strain evidence="2 3">Ter282</strain>
    </source>
</reference>
<dbReference type="AlphaFoldDB" id="A0A127PQN8"/>